<organism evidence="2 3">
    <name type="scientific">Sulfuricurvum kujiense (strain ATCC BAA-921 / DSM 16994 / JCM 11577 / YK-1)</name>
    <dbReference type="NCBI Taxonomy" id="709032"/>
    <lineage>
        <taxon>Bacteria</taxon>
        <taxon>Pseudomonadati</taxon>
        <taxon>Campylobacterota</taxon>
        <taxon>Epsilonproteobacteria</taxon>
        <taxon>Campylobacterales</taxon>
        <taxon>Sulfurimonadaceae</taxon>
        <taxon>Sulfuricurvum</taxon>
    </lineage>
</organism>
<evidence type="ECO:0000313" key="2">
    <source>
        <dbReference type="EMBL" id="ADR35324.1"/>
    </source>
</evidence>
<accession>E4U3Q8</accession>
<dbReference type="Proteomes" id="UP000008721">
    <property type="component" value="Plasmid pSULKU02"/>
</dbReference>
<dbReference type="SUPFAM" id="SSF54427">
    <property type="entry name" value="NTF2-like"/>
    <property type="match status" value="1"/>
</dbReference>
<evidence type="ECO:0000313" key="3">
    <source>
        <dbReference type="Proteomes" id="UP000008721"/>
    </source>
</evidence>
<dbReference type="EMBL" id="CP002357">
    <property type="protein sequence ID" value="ADR35324.1"/>
    <property type="molecule type" value="Genomic_DNA"/>
</dbReference>
<keyword evidence="2" id="KW-0614">Plasmid</keyword>
<gene>
    <name evidence="2" type="ordered locus">Sulku_2674</name>
</gene>
<dbReference type="InterPro" id="IPR037401">
    <property type="entry name" value="SnoaL-like"/>
</dbReference>
<dbReference type="Pfam" id="PF12680">
    <property type="entry name" value="SnoaL_2"/>
    <property type="match status" value="1"/>
</dbReference>
<keyword evidence="3" id="KW-1185">Reference proteome</keyword>
<feature type="domain" description="SnoaL-like" evidence="1">
    <location>
        <begin position="12"/>
        <end position="92"/>
    </location>
</feature>
<protein>
    <recommendedName>
        <fullName evidence="1">SnoaL-like domain-containing protein</fullName>
    </recommendedName>
</protein>
<dbReference type="KEGG" id="sku:Sulku_2674"/>
<dbReference type="OrthoDB" id="13610at2"/>
<dbReference type="HOGENOM" id="CLU_133108_0_0_7"/>
<geneLocation type="plasmid" evidence="2 3">
    <name>pSULKU02</name>
</geneLocation>
<dbReference type="InterPro" id="IPR032710">
    <property type="entry name" value="NTF2-like_dom_sf"/>
</dbReference>
<name>E4U3Q8_SULKY</name>
<dbReference type="AlphaFoldDB" id="E4U3Q8"/>
<sequence length="118" mass="13307">MIDTVFAERFAHEWVEAWNSHDLEAVLSHYSDDFEMSSPFIIAFSLESGGTLRGKEAVGAYWAAALEKFSDLHFVLDSVFVGADSIALTYTSILDKKAVEVFFFDENWKVVKAVAHYC</sequence>
<evidence type="ECO:0000259" key="1">
    <source>
        <dbReference type="Pfam" id="PF12680"/>
    </source>
</evidence>
<proteinExistence type="predicted"/>
<dbReference type="Gene3D" id="3.10.450.50">
    <property type="match status" value="1"/>
</dbReference>
<dbReference type="RefSeq" id="WP_013449936.1">
    <property type="nucleotide sequence ID" value="NC_014755.1"/>
</dbReference>
<reference evidence="2 3" key="1">
    <citation type="journal article" date="2012" name="Stand. Genomic Sci.">
        <title>Complete genome sequence of the sulfur compounds oxidizing chemolithoautotroph Sulfuricurvum kujiense type strain (YK-1(T)).</title>
        <authorList>
            <person name="Han C."/>
            <person name="Kotsyurbenko O."/>
            <person name="Chertkov O."/>
            <person name="Held B."/>
            <person name="Lapidus A."/>
            <person name="Nolan M."/>
            <person name="Lucas S."/>
            <person name="Hammon N."/>
            <person name="Deshpande S."/>
            <person name="Cheng J.F."/>
            <person name="Tapia R."/>
            <person name="Goodwin L.A."/>
            <person name="Pitluck S."/>
            <person name="Liolios K."/>
            <person name="Pagani I."/>
            <person name="Ivanova N."/>
            <person name="Mavromatis K."/>
            <person name="Mikhailova N."/>
            <person name="Pati A."/>
            <person name="Chen A."/>
            <person name="Palaniappan K."/>
            <person name="Land M."/>
            <person name="Hauser L."/>
            <person name="Chang Y.J."/>
            <person name="Jeffries C.D."/>
            <person name="Brambilla E.M."/>
            <person name="Rohde M."/>
            <person name="Spring S."/>
            <person name="Sikorski J."/>
            <person name="Goker M."/>
            <person name="Woyke T."/>
            <person name="Bristow J."/>
            <person name="Eisen J.A."/>
            <person name="Markowitz V."/>
            <person name="Hugenholtz P."/>
            <person name="Kyrpides N.C."/>
            <person name="Klenk H.P."/>
            <person name="Detter J.C."/>
        </authorList>
    </citation>
    <scope>NUCLEOTIDE SEQUENCE [LARGE SCALE GENOMIC DNA]</scope>
    <source>
        <strain evidence="3">ATCC BAA-921 / DSM 16994 / JCM 11577 / YK-1</strain>
    </source>
</reference>